<dbReference type="InterPro" id="IPR036457">
    <property type="entry name" value="PPM-type-like_dom_sf"/>
</dbReference>
<evidence type="ECO:0000256" key="5">
    <source>
        <dbReference type="SAM" id="MobiDB-lite"/>
    </source>
</evidence>
<dbReference type="PROSITE" id="PS51746">
    <property type="entry name" value="PPM_2"/>
    <property type="match status" value="1"/>
</dbReference>
<dbReference type="AlphaFoldDB" id="A0A8H4EZF8"/>
<feature type="compositionally biased region" description="Polar residues" evidence="5">
    <location>
        <begin position="451"/>
        <end position="463"/>
    </location>
</feature>
<dbReference type="PANTHER" id="PTHR13832:SF589">
    <property type="entry name" value="[PYRUVATE DEHYDROGENASE [ACETYL-TRANSFERRING]]-PHOSPHATASE 2, MITOCHONDRIAL"/>
    <property type="match status" value="1"/>
</dbReference>
<feature type="compositionally biased region" description="Low complexity" evidence="5">
    <location>
        <begin position="438"/>
        <end position="450"/>
    </location>
</feature>
<keyword evidence="1" id="KW-0479">Metal-binding</keyword>
<feature type="domain" description="PPM-type phosphatase" evidence="6">
    <location>
        <begin position="27"/>
        <end position="348"/>
    </location>
</feature>
<dbReference type="InterPro" id="IPR015655">
    <property type="entry name" value="PP2C"/>
</dbReference>
<evidence type="ECO:0000256" key="4">
    <source>
        <dbReference type="RuleBase" id="RU003465"/>
    </source>
</evidence>
<dbReference type="PROSITE" id="PS01032">
    <property type="entry name" value="PPM_1"/>
    <property type="match status" value="1"/>
</dbReference>
<evidence type="ECO:0000313" key="8">
    <source>
        <dbReference type="Proteomes" id="UP000469890"/>
    </source>
</evidence>
<evidence type="ECO:0000256" key="3">
    <source>
        <dbReference type="ARBA" id="ARBA00022912"/>
    </source>
</evidence>
<evidence type="ECO:0000256" key="1">
    <source>
        <dbReference type="ARBA" id="ARBA00022723"/>
    </source>
</evidence>
<proteinExistence type="inferred from homology"/>
<evidence type="ECO:0000256" key="2">
    <source>
        <dbReference type="ARBA" id="ARBA00022801"/>
    </source>
</evidence>
<keyword evidence="2 4" id="KW-0378">Hydrolase</keyword>
<dbReference type="GO" id="GO:0004722">
    <property type="term" value="F:protein serine/threonine phosphatase activity"/>
    <property type="evidence" value="ECO:0007669"/>
    <property type="project" value="InterPro"/>
</dbReference>
<dbReference type="InterPro" id="IPR001932">
    <property type="entry name" value="PPM-type_phosphatase-like_dom"/>
</dbReference>
<dbReference type="SMART" id="SM00332">
    <property type="entry name" value="PP2Cc"/>
    <property type="match status" value="1"/>
</dbReference>
<dbReference type="Proteomes" id="UP000469890">
    <property type="component" value="Unassembled WGS sequence"/>
</dbReference>
<dbReference type="InterPro" id="IPR000222">
    <property type="entry name" value="PP2C_BS"/>
</dbReference>
<dbReference type="SUPFAM" id="SSF81606">
    <property type="entry name" value="PP2C-like"/>
    <property type="match status" value="1"/>
</dbReference>
<gene>
    <name evidence="7" type="ORF">FB192DRAFT_1345558</name>
</gene>
<evidence type="ECO:0000259" key="6">
    <source>
        <dbReference type="PROSITE" id="PS51746"/>
    </source>
</evidence>
<keyword evidence="3 4" id="KW-0904">Protein phosphatase</keyword>
<dbReference type="GO" id="GO:0046872">
    <property type="term" value="F:metal ion binding"/>
    <property type="evidence" value="ECO:0007669"/>
    <property type="project" value="UniProtKB-KW"/>
</dbReference>
<reference evidence="7 8" key="1">
    <citation type="submission" date="2019-09" db="EMBL/GenBank/DDBJ databases">
        <authorList>
            <consortium name="DOE Joint Genome Institute"/>
            <person name="Mondo S.J."/>
            <person name="Navarro-Mendoza M.I."/>
            <person name="Perez-Arques C."/>
            <person name="Panchal S."/>
            <person name="Nicolas F.E."/>
            <person name="Ganguly P."/>
            <person name="Pangilinan J."/>
            <person name="Grigoriev I."/>
            <person name="Heitman J."/>
            <person name="Sanya K."/>
            <person name="Garre V."/>
        </authorList>
    </citation>
    <scope>NUCLEOTIDE SEQUENCE [LARGE SCALE GENOMIC DNA]</scope>
    <source>
        <strain evidence="7 8">MU402</strain>
    </source>
</reference>
<dbReference type="Pfam" id="PF00481">
    <property type="entry name" value="PP2C"/>
    <property type="match status" value="1"/>
</dbReference>
<organism evidence="7 8">
    <name type="scientific">Mucor circinelloides f. lusitanicus</name>
    <name type="common">Mucor racemosus var. lusitanicus</name>
    <dbReference type="NCBI Taxonomy" id="29924"/>
    <lineage>
        <taxon>Eukaryota</taxon>
        <taxon>Fungi</taxon>
        <taxon>Fungi incertae sedis</taxon>
        <taxon>Mucoromycota</taxon>
        <taxon>Mucoromycotina</taxon>
        <taxon>Mucoromycetes</taxon>
        <taxon>Mucorales</taxon>
        <taxon>Mucorineae</taxon>
        <taxon>Mucoraceae</taxon>
        <taxon>Mucor</taxon>
    </lineage>
</organism>
<dbReference type="CDD" id="cd00143">
    <property type="entry name" value="PP2Cc"/>
    <property type="match status" value="1"/>
</dbReference>
<dbReference type="Gene3D" id="3.60.40.10">
    <property type="entry name" value="PPM-type phosphatase domain"/>
    <property type="match status" value="1"/>
</dbReference>
<sequence>MAFTVAKVKWRKVDSLLRINLDKTNQLVGICTTRGTRTSNEDHYSAVSLELPPCKSLLEMNKDADRAYFGIFDGHGGSVVSEWLSKHLHERIENISLDDFHDTLAYLRSYRGYFKRFPIPSLIRDFVDDQGNPKPGVDVNDLTVEQRLTLAFLSADTACLKQLRGGFDDAHEDNEGSTGSIAIFEPVDKRSFWESDEYDIIIGHVGDTRILLCDSTTGEAVQLTTGDHHPGNPIETTRLNKYGFVTTDSFGDDRWMGMLATSRAFGDAKLKRYGISAEPDIVRHKIRARNPAAFIVLVTDGITSVMSDQEIVDFVKQHKDPSMSAKKLVDAADQLQSDDNTTAVVVRLRDWGKRMQDYTKELRAYRLENTTMSSRQSCKAKMMTETSLYEDETYLGGGQSLEDELLGKGYLNEVPLGSSLAAELQSATNDPSLDDPLDTSPADAATAPLTNSSNMNSTETPSKLASMAMDRRSLSCEVTSPLLSPLQWSASTGLRSRRSSFSSSWSSINDPEDDDPFEVLKRQLEDLNTAVWETKTLHKRLLKTLAVDETLQDLVTFAPPFEYVIQSVINLVERKSRDRERQTSYLRNLDGALRKETSWMSIEALKELEALLASIKTTLNDSNYSYENPLPAIRNLTIETSAATESLEELKEIMYVNKRQVQELNSRLRSIAKTVHEVRKDMRRINKFLEEKDDEDPIVLEKGEAAERVKEIMWGLDDLDLESTKKLKQMQVFWETAQITCT</sequence>
<accession>A0A8H4EZF8</accession>
<evidence type="ECO:0000313" key="7">
    <source>
        <dbReference type="EMBL" id="KAF1798663.1"/>
    </source>
</evidence>
<name>A0A8H4EZF8_MUCCL</name>
<dbReference type="PANTHER" id="PTHR13832">
    <property type="entry name" value="PROTEIN PHOSPHATASE 2C"/>
    <property type="match status" value="1"/>
</dbReference>
<feature type="region of interest" description="Disordered" evidence="5">
    <location>
        <begin position="428"/>
        <end position="469"/>
    </location>
</feature>
<comment type="similarity">
    <text evidence="4">Belongs to the PP2C family.</text>
</comment>
<dbReference type="EMBL" id="JAAECE010000007">
    <property type="protein sequence ID" value="KAF1798663.1"/>
    <property type="molecule type" value="Genomic_DNA"/>
</dbReference>
<protein>
    <submittedName>
        <fullName evidence="7">Phosphatase 2C-like domain-containing protein</fullName>
    </submittedName>
</protein>
<comment type="caution">
    <text evidence="7">The sequence shown here is derived from an EMBL/GenBank/DDBJ whole genome shotgun (WGS) entry which is preliminary data.</text>
</comment>